<name>A0A383E0H1_9ZZZZ</name>
<protein>
    <submittedName>
        <fullName evidence="2">Uncharacterized protein</fullName>
    </submittedName>
</protein>
<accession>A0A383E0H1</accession>
<organism evidence="2">
    <name type="scientific">marine metagenome</name>
    <dbReference type="NCBI Taxonomy" id="408172"/>
    <lineage>
        <taxon>unclassified sequences</taxon>
        <taxon>metagenomes</taxon>
        <taxon>ecological metagenomes</taxon>
    </lineage>
</organism>
<evidence type="ECO:0000256" key="1">
    <source>
        <dbReference type="SAM" id="MobiDB-lite"/>
    </source>
</evidence>
<feature type="region of interest" description="Disordered" evidence="1">
    <location>
        <begin position="1"/>
        <end position="20"/>
    </location>
</feature>
<feature type="non-terminal residue" evidence="2">
    <location>
        <position position="1"/>
    </location>
</feature>
<reference evidence="2" key="1">
    <citation type="submission" date="2018-05" db="EMBL/GenBank/DDBJ databases">
        <authorList>
            <person name="Lanie J.A."/>
            <person name="Ng W.-L."/>
            <person name="Kazmierczak K.M."/>
            <person name="Andrzejewski T.M."/>
            <person name="Davidsen T.M."/>
            <person name="Wayne K.J."/>
            <person name="Tettelin H."/>
            <person name="Glass J.I."/>
            <person name="Rusch D."/>
            <person name="Podicherti R."/>
            <person name="Tsui H.-C.T."/>
            <person name="Winkler M.E."/>
        </authorList>
    </citation>
    <scope>NUCLEOTIDE SEQUENCE</scope>
</reference>
<dbReference type="AlphaFoldDB" id="A0A383E0H1"/>
<proteinExistence type="predicted"/>
<sequence>NLTVEGPGIKGNSTNVELGSNSVTNWGLIKQGYSSEVKR</sequence>
<evidence type="ECO:0000313" key="2">
    <source>
        <dbReference type="EMBL" id="SVE49598.1"/>
    </source>
</evidence>
<gene>
    <name evidence="2" type="ORF">METZ01_LOCUS502452</name>
</gene>
<feature type="compositionally biased region" description="Polar residues" evidence="1">
    <location>
        <begin position="11"/>
        <end position="20"/>
    </location>
</feature>
<dbReference type="EMBL" id="UINC01221311">
    <property type="protein sequence ID" value="SVE49598.1"/>
    <property type="molecule type" value="Genomic_DNA"/>
</dbReference>